<gene>
    <name evidence="1" type="ORF">PRUPE_4G148500</name>
</gene>
<reference evidence="1 2" key="1">
    <citation type="journal article" date="2013" name="Nat. Genet.">
        <title>The high-quality draft genome of peach (Prunus persica) identifies unique patterns of genetic diversity, domestication and genome evolution.</title>
        <authorList>
            <consortium name="International Peach Genome Initiative"/>
            <person name="Verde I."/>
            <person name="Abbott A.G."/>
            <person name="Scalabrin S."/>
            <person name="Jung S."/>
            <person name="Shu S."/>
            <person name="Marroni F."/>
            <person name="Zhebentyayeva T."/>
            <person name="Dettori M.T."/>
            <person name="Grimwood J."/>
            <person name="Cattonaro F."/>
            <person name="Zuccolo A."/>
            <person name="Rossini L."/>
            <person name="Jenkins J."/>
            <person name="Vendramin E."/>
            <person name="Meisel L.A."/>
            <person name="Decroocq V."/>
            <person name="Sosinski B."/>
            <person name="Prochnik S."/>
            <person name="Mitros T."/>
            <person name="Policriti A."/>
            <person name="Cipriani G."/>
            <person name="Dondini L."/>
            <person name="Ficklin S."/>
            <person name="Goodstein D.M."/>
            <person name="Xuan P."/>
            <person name="Del Fabbro C."/>
            <person name="Aramini V."/>
            <person name="Copetti D."/>
            <person name="Gonzalez S."/>
            <person name="Horner D.S."/>
            <person name="Falchi R."/>
            <person name="Lucas S."/>
            <person name="Mica E."/>
            <person name="Maldonado J."/>
            <person name="Lazzari B."/>
            <person name="Bielenberg D."/>
            <person name="Pirona R."/>
            <person name="Miculan M."/>
            <person name="Barakat A."/>
            <person name="Testolin R."/>
            <person name="Stella A."/>
            <person name="Tartarini S."/>
            <person name="Tonutti P."/>
            <person name="Arus P."/>
            <person name="Orellana A."/>
            <person name="Wells C."/>
            <person name="Main D."/>
            <person name="Vizzotto G."/>
            <person name="Silva H."/>
            <person name="Salamini F."/>
            <person name="Schmutz J."/>
            <person name="Morgante M."/>
            <person name="Rokhsar D.S."/>
        </authorList>
    </citation>
    <scope>NUCLEOTIDE SEQUENCE [LARGE SCALE GENOMIC DNA]</scope>
    <source>
        <strain evidence="2">cv. Nemared</strain>
    </source>
</reference>
<evidence type="ECO:0000313" key="2">
    <source>
        <dbReference type="Proteomes" id="UP000006882"/>
    </source>
</evidence>
<keyword evidence="2" id="KW-1185">Reference proteome</keyword>
<organism evidence="1 2">
    <name type="scientific">Prunus persica</name>
    <name type="common">Peach</name>
    <name type="synonym">Amygdalus persica</name>
    <dbReference type="NCBI Taxonomy" id="3760"/>
    <lineage>
        <taxon>Eukaryota</taxon>
        <taxon>Viridiplantae</taxon>
        <taxon>Streptophyta</taxon>
        <taxon>Embryophyta</taxon>
        <taxon>Tracheophyta</taxon>
        <taxon>Spermatophyta</taxon>
        <taxon>Magnoliopsida</taxon>
        <taxon>eudicotyledons</taxon>
        <taxon>Gunneridae</taxon>
        <taxon>Pentapetalae</taxon>
        <taxon>rosids</taxon>
        <taxon>fabids</taxon>
        <taxon>Rosales</taxon>
        <taxon>Rosaceae</taxon>
        <taxon>Amygdaloideae</taxon>
        <taxon>Amygdaleae</taxon>
        <taxon>Prunus</taxon>
    </lineage>
</organism>
<sequence>MIPVRSLCARSKTCSGESWHSCEGILPLNVLLRKRRIIKNSKLSPIHAGICPDNLLLPRSKCFR</sequence>
<protein>
    <submittedName>
        <fullName evidence="1">Uncharacterized protein</fullName>
    </submittedName>
</protein>
<dbReference type="EMBL" id="CM007654">
    <property type="protein sequence ID" value="ONI12168.1"/>
    <property type="molecule type" value="Genomic_DNA"/>
</dbReference>
<dbReference type="AlphaFoldDB" id="A0A251PKS6"/>
<evidence type="ECO:0000313" key="1">
    <source>
        <dbReference type="EMBL" id="ONI12168.1"/>
    </source>
</evidence>
<name>A0A251PKS6_PRUPE</name>
<dbReference type="Gramene" id="ONI12168">
    <property type="protein sequence ID" value="ONI12168"/>
    <property type="gene ID" value="PRUPE_4G148500"/>
</dbReference>
<proteinExistence type="predicted"/>
<accession>A0A251PKS6</accession>
<dbReference type="Proteomes" id="UP000006882">
    <property type="component" value="Chromosome G4"/>
</dbReference>